<evidence type="ECO:0000256" key="3">
    <source>
        <dbReference type="ARBA" id="ARBA00023163"/>
    </source>
</evidence>
<dbReference type="Pfam" id="PF00440">
    <property type="entry name" value="TetR_N"/>
    <property type="match status" value="1"/>
</dbReference>
<dbReference type="InterPro" id="IPR009057">
    <property type="entry name" value="Homeodomain-like_sf"/>
</dbReference>
<dbReference type="AlphaFoldDB" id="A0A231V2E9"/>
<dbReference type="EMBL" id="NBYO01000001">
    <property type="protein sequence ID" value="OXT02211.1"/>
    <property type="molecule type" value="Genomic_DNA"/>
</dbReference>
<dbReference type="InterPro" id="IPR001647">
    <property type="entry name" value="HTH_TetR"/>
</dbReference>
<sequence length="190" mass="21048">MPRPALVNSDDLLARLSFTFRDVGFEAASMSVLSERTGLKRASLYHRFPGGKQEMAEKVLSRAHEWMSENVIASLRSSRDPEERLTTMMRALEDFYENGARACLLNMLATDAETKSPFADAIRQTLEEWIGALAFCARSAGISEAASKQRALRIVTMIQGGLVVSRGLRTNAPFGAVIEDLPRVLLEREA</sequence>
<dbReference type="InterPro" id="IPR036271">
    <property type="entry name" value="Tet_transcr_reg_TetR-rel_C_sf"/>
</dbReference>
<protein>
    <submittedName>
        <fullName evidence="6">Uncharacterized protein</fullName>
    </submittedName>
</protein>
<dbReference type="SUPFAM" id="SSF46689">
    <property type="entry name" value="Homeodomain-like"/>
    <property type="match status" value="1"/>
</dbReference>
<dbReference type="InterPro" id="IPR054156">
    <property type="entry name" value="YxaF_TetR_C"/>
</dbReference>
<evidence type="ECO:0000256" key="1">
    <source>
        <dbReference type="ARBA" id="ARBA00023015"/>
    </source>
</evidence>
<accession>A0A231V2E9</accession>
<reference evidence="7" key="1">
    <citation type="journal article" date="2017" name="Int. J. Syst. Evol. Microbiol.">
        <title>Notoacmeibacter marinus gen. nov., sp. nov., isolated from the gut of a limpet and proposal of Notoacmeibacteraceae fam. nov. in the order Rhizobiales of the class Alphaproteobacteria.</title>
        <authorList>
            <person name="Huang Z."/>
            <person name="Guo F."/>
            <person name="Lai Q."/>
        </authorList>
    </citation>
    <scope>NUCLEOTIDE SEQUENCE [LARGE SCALE GENOMIC DNA]</scope>
    <source>
        <strain evidence="7">XMTR2A4</strain>
    </source>
</reference>
<feature type="domain" description="HTH tetR-type" evidence="4">
    <location>
        <begin position="20"/>
        <end position="57"/>
    </location>
</feature>
<dbReference type="Pfam" id="PF21993">
    <property type="entry name" value="TetR_C_13_2"/>
    <property type="match status" value="1"/>
</dbReference>
<dbReference type="GO" id="GO:0003677">
    <property type="term" value="F:DNA binding"/>
    <property type="evidence" value="ECO:0007669"/>
    <property type="project" value="UniProtKB-KW"/>
</dbReference>
<dbReference type="Gene3D" id="1.10.357.10">
    <property type="entry name" value="Tetracycline Repressor, domain 2"/>
    <property type="match status" value="1"/>
</dbReference>
<dbReference type="SUPFAM" id="SSF48498">
    <property type="entry name" value="Tetracyclin repressor-like, C-terminal domain"/>
    <property type="match status" value="1"/>
</dbReference>
<keyword evidence="2" id="KW-0238">DNA-binding</keyword>
<keyword evidence="1" id="KW-0805">Transcription regulation</keyword>
<proteinExistence type="predicted"/>
<keyword evidence="3" id="KW-0804">Transcription</keyword>
<evidence type="ECO:0000259" key="4">
    <source>
        <dbReference type="Pfam" id="PF00440"/>
    </source>
</evidence>
<organism evidence="6 7">
    <name type="scientific">Notoacmeibacter marinus</name>
    <dbReference type="NCBI Taxonomy" id="1876515"/>
    <lineage>
        <taxon>Bacteria</taxon>
        <taxon>Pseudomonadati</taxon>
        <taxon>Pseudomonadota</taxon>
        <taxon>Alphaproteobacteria</taxon>
        <taxon>Hyphomicrobiales</taxon>
        <taxon>Notoacmeibacteraceae</taxon>
        <taxon>Notoacmeibacter</taxon>
    </lineage>
</organism>
<name>A0A231V2E9_9HYPH</name>
<dbReference type="PANTHER" id="PTHR47506">
    <property type="entry name" value="TRANSCRIPTIONAL REGULATORY PROTEIN"/>
    <property type="match status" value="1"/>
</dbReference>
<dbReference type="Proteomes" id="UP000215405">
    <property type="component" value="Unassembled WGS sequence"/>
</dbReference>
<keyword evidence="7" id="KW-1185">Reference proteome</keyword>
<feature type="domain" description="Transcriptional regulator LmrA/YxaF-like C-terminal" evidence="5">
    <location>
        <begin position="86"/>
        <end position="177"/>
    </location>
</feature>
<dbReference type="PANTHER" id="PTHR47506:SF1">
    <property type="entry name" value="HTH-TYPE TRANSCRIPTIONAL REGULATOR YJDC"/>
    <property type="match status" value="1"/>
</dbReference>
<evidence type="ECO:0000259" key="5">
    <source>
        <dbReference type="Pfam" id="PF21993"/>
    </source>
</evidence>
<evidence type="ECO:0000313" key="6">
    <source>
        <dbReference type="EMBL" id="OXT02211.1"/>
    </source>
</evidence>
<evidence type="ECO:0000313" key="7">
    <source>
        <dbReference type="Proteomes" id="UP000215405"/>
    </source>
</evidence>
<dbReference type="RefSeq" id="WP_094076171.1">
    <property type="nucleotide sequence ID" value="NZ_NBYO01000001.1"/>
</dbReference>
<evidence type="ECO:0000256" key="2">
    <source>
        <dbReference type="ARBA" id="ARBA00023125"/>
    </source>
</evidence>
<comment type="caution">
    <text evidence="6">The sequence shown here is derived from an EMBL/GenBank/DDBJ whole genome shotgun (WGS) entry which is preliminary data.</text>
</comment>
<gene>
    <name evidence="6" type="ORF">B7H23_04660</name>
</gene>